<evidence type="ECO:0000259" key="11">
    <source>
        <dbReference type="Pfam" id="PF24836"/>
    </source>
</evidence>
<evidence type="ECO:0000256" key="7">
    <source>
        <dbReference type="ARBA" id="ARBA00023201"/>
    </source>
</evidence>
<dbReference type="PANTHER" id="PTHR37839:SF1">
    <property type="entry name" value="NA(+)-TRANSLOCATING NADH-QUINONE REDUCTASE SUBUNIT A"/>
    <property type="match status" value="1"/>
</dbReference>
<evidence type="ECO:0000256" key="8">
    <source>
        <dbReference type="HAMAP-Rule" id="MF_00425"/>
    </source>
</evidence>
<dbReference type="InterPro" id="IPR056147">
    <property type="entry name" value="NQRA_N"/>
</dbReference>
<dbReference type="PATRIC" id="fig|914150.5.peg.232"/>
<keyword evidence="6 8" id="KW-0830">Ubiquinone</keyword>
<accession>A0A0F6RBK1</accession>
<dbReference type="Gene3D" id="2.40.50.100">
    <property type="match status" value="1"/>
</dbReference>
<evidence type="ECO:0000256" key="5">
    <source>
        <dbReference type="ARBA" id="ARBA00023065"/>
    </source>
</evidence>
<protein>
    <recommendedName>
        <fullName evidence="8">Na(+)-translocating NADH-quinone reductase subunit A</fullName>
        <shortName evidence="8">Na(+)-NQR subunit A</shortName>
        <shortName evidence="8">Na(+)-translocating NQR subunit A</shortName>
        <ecNumber evidence="8">7.2.1.1</ecNumber>
    </recommendedName>
    <alternativeName>
        <fullName evidence="8">NQR complex subunit A</fullName>
    </alternativeName>
    <alternativeName>
        <fullName evidence="8">NQR-1 subunit A</fullName>
    </alternativeName>
</protein>
<dbReference type="Pfam" id="PF24836">
    <property type="entry name" value="NQRA_2nd"/>
    <property type="match status" value="1"/>
</dbReference>
<evidence type="ECO:0000313" key="13">
    <source>
        <dbReference type="Proteomes" id="UP000034071"/>
    </source>
</evidence>
<comment type="catalytic activity">
    <reaction evidence="8">
        <text>a ubiquinone + n Na(+)(in) + NADH + H(+) = a ubiquinol + n Na(+)(out) + NAD(+)</text>
        <dbReference type="Rhea" id="RHEA:47748"/>
        <dbReference type="Rhea" id="RHEA-COMP:9565"/>
        <dbReference type="Rhea" id="RHEA-COMP:9566"/>
        <dbReference type="ChEBI" id="CHEBI:15378"/>
        <dbReference type="ChEBI" id="CHEBI:16389"/>
        <dbReference type="ChEBI" id="CHEBI:17976"/>
        <dbReference type="ChEBI" id="CHEBI:29101"/>
        <dbReference type="ChEBI" id="CHEBI:57540"/>
        <dbReference type="ChEBI" id="CHEBI:57945"/>
        <dbReference type="EC" id="7.2.1.1"/>
    </reaction>
</comment>
<dbReference type="InterPro" id="IPR056148">
    <property type="entry name" value="NQRA_2nd"/>
</dbReference>
<keyword evidence="2 8" id="KW-1278">Translocase</keyword>
<evidence type="ECO:0000313" key="12">
    <source>
        <dbReference type="EMBL" id="AKE51216.1"/>
    </source>
</evidence>
<sequence length="448" mass="48735">MIKIKKGLDLPLDGKPEQTISTGATVKTVAILGEDYVGMKPTMHVQVGDQVKKGQIIFEDKKTPGVKYTAPASGTISAVNRGAKRKLLSVVVEIADQEEAVSFNKYSADQLTNLDRQAIVDQMVESGMWTGLRTRPYSKVPAIDSTAKTIVISAMDTNPLAGDPEVAIKEYNADFNHGLDILAQLAGEKVFVATKGGSQIEKSTNAKVSYESFSGPHPAGLVGTHIHHLSPASSDNVVWHMGYQDVIALGRLFTDGELFVERIIALTGEEVKNPRLVRTRLGANVDELLNNEVNDNDNRQISGSVLNGVNAVESRAFVGRYHNQITVIPEGREKEFFGWAMPGSNKFSVTRAFLGHIFPSKKFKMNTSTGGSPRAIMPIGNYERVLPLDILPTQLIRALVSGDTDTAQALGCLELDEEDLALCTFVCPGKYEHGSILRENLTKIEKDG</sequence>
<keyword evidence="1 8" id="KW-0813">Transport</keyword>
<dbReference type="HAMAP" id="MF_00425">
    <property type="entry name" value="NqrA"/>
    <property type="match status" value="1"/>
</dbReference>
<dbReference type="Pfam" id="PF05896">
    <property type="entry name" value="NQRA_N"/>
    <property type="match status" value="1"/>
</dbReference>
<evidence type="ECO:0000256" key="4">
    <source>
        <dbReference type="ARBA" id="ARBA00023053"/>
    </source>
</evidence>
<dbReference type="InterPro" id="IPR008703">
    <property type="entry name" value="NqrA"/>
</dbReference>
<dbReference type="GO" id="GO:0016655">
    <property type="term" value="F:oxidoreductase activity, acting on NAD(P)H, quinone or similar compound as acceptor"/>
    <property type="evidence" value="ECO:0007669"/>
    <property type="project" value="UniProtKB-UniRule"/>
</dbReference>
<reference evidence="12 13" key="1">
    <citation type="submission" date="2015-02" db="EMBL/GenBank/DDBJ databases">
        <title>Complete genome sequence of Kangiella geojedonensis strain YCS-5T.</title>
        <authorList>
            <person name="Kim K.M."/>
        </authorList>
    </citation>
    <scope>NUCLEOTIDE SEQUENCE [LARGE SCALE GENOMIC DNA]</scope>
    <source>
        <strain evidence="12 13">YCS-5</strain>
    </source>
</reference>
<dbReference type="KEGG" id="kge:TQ33_0226"/>
<dbReference type="HOGENOM" id="CLU_046656_0_0_6"/>
<dbReference type="EMBL" id="CP010975">
    <property type="protein sequence ID" value="AKE51216.1"/>
    <property type="molecule type" value="Genomic_DNA"/>
</dbReference>
<feature type="domain" description="Na(+)-translocating NADH-quinone reductase subunit A C-terminal" evidence="10">
    <location>
        <begin position="263"/>
        <end position="311"/>
    </location>
</feature>
<dbReference type="AlphaFoldDB" id="A0A0F6RBK1"/>
<name>A0A0F6RBK1_9GAMM</name>
<comment type="function">
    <text evidence="8">NQR complex catalyzes the reduction of ubiquinone-1 to ubiquinol by two successive reactions, coupled with the transport of Na(+) ions from the cytoplasm to the periplasm. NqrA to NqrE are probably involved in the second step, the conversion of ubisemiquinone to ubiquinol.</text>
</comment>
<evidence type="ECO:0000256" key="1">
    <source>
        <dbReference type="ARBA" id="ARBA00022448"/>
    </source>
</evidence>
<keyword evidence="13" id="KW-1185">Reference proteome</keyword>
<keyword evidence="3 8" id="KW-0520">NAD</keyword>
<comment type="subunit">
    <text evidence="8">Composed of six subunits; NqrA, NqrB, NqrC, NqrD, NqrE and NqrF.</text>
</comment>
<proteinExistence type="inferred from homology"/>
<evidence type="ECO:0000256" key="2">
    <source>
        <dbReference type="ARBA" id="ARBA00022967"/>
    </source>
</evidence>
<feature type="domain" description="NqrA N-terminal barrel-sandwich hybrid" evidence="9">
    <location>
        <begin position="2"/>
        <end position="94"/>
    </location>
</feature>
<dbReference type="Proteomes" id="UP000034071">
    <property type="component" value="Chromosome"/>
</dbReference>
<gene>
    <name evidence="8" type="primary">nqrA</name>
    <name evidence="12" type="ORF">TQ33_0226</name>
</gene>
<evidence type="ECO:0000256" key="6">
    <source>
        <dbReference type="ARBA" id="ARBA00023075"/>
    </source>
</evidence>
<dbReference type="NCBIfam" id="TIGR01936">
    <property type="entry name" value="nqrA"/>
    <property type="match status" value="1"/>
</dbReference>
<evidence type="ECO:0000259" key="10">
    <source>
        <dbReference type="Pfam" id="PF11973"/>
    </source>
</evidence>
<keyword evidence="7 8" id="KW-0739">Sodium transport</keyword>
<dbReference type="NCBIfam" id="NF003761">
    <property type="entry name" value="PRK05352.1-4"/>
    <property type="match status" value="1"/>
</dbReference>
<dbReference type="InterPro" id="IPR022615">
    <property type="entry name" value="NqrA_C_domain"/>
</dbReference>
<keyword evidence="5 8" id="KW-0406">Ion transport</keyword>
<dbReference type="RefSeq" id="WP_046560432.1">
    <property type="nucleotide sequence ID" value="NZ_CP010975.1"/>
</dbReference>
<evidence type="ECO:0000256" key="3">
    <source>
        <dbReference type="ARBA" id="ARBA00023027"/>
    </source>
</evidence>
<organism evidence="12 13">
    <name type="scientific">Kangiella geojedonensis</name>
    <dbReference type="NCBI Taxonomy" id="914150"/>
    <lineage>
        <taxon>Bacteria</taxon>
        <taxon>Pseudomonadati</taxon>
        <taxon>Pseudomonadota</taxon>
        <taxon>Gammaproteobacteria</taxon>
        <taxon>Kangiellales</taxon>
        <taxon>Kangiellaceae</taxon>
        <taxon>Kangiella</taxon>
    </lineage>
</organism>
<dbReference type="STRING" id="914150.TQ33_0226"/>
<dbReference type="OrthoDB" id="9774536at2"/>
<dbReference type="GO" id="GO:0006814">
    <property type="term" value="P:sodium ion transport"/>
    <property type="evidence" value="ECO:0007669"/>
    <property type="project" value="UniProtKB-UniRule"/>
</dbReference>
<dbReference type="NCBIfam" id="NF003759">
    <property type="entry name" value="PRK05352.1-2"/>
    <property type="match status" value="1"/>
</dbReference>
<dbReference type="Pfam" id="PF11973">
    <property type="entry name" value="NQRA_SLBB"/>
    <property type="match status" value="1"/>
</dbReference>
<dbReference type="EC" id="7.2.1.1" evidence="8"/>
<keyword evidence="4 8" id="KW-0915">Sodium</keyword>
<dbReference type="PANTHER" id="PTHR37839">
    <property type="entry name" value="NA(+)-TRANSLOCATING NADH-QUINONE REDUCTASE SUBUNIT A"/>
    <property type="match status" value="1"/>
</dbReference>
<evidence type="ECO:0000259" key="9">
    <source>
        <dbReference type="Pfam" id="PF05896"/>
    </source>
</evidence>
<comment type="similarity">
    <text evidence="8">Belongs to the NqrA family.</text>
</comment>
<feature type="domain" description="NqrA second alpha/beta" evidence="11">
    <location>
        <begin position="114"/>
        <end position="258"/>
    </location>
</feature>